<dbReference type="GO" id="GO:0000122">
    <property type="term" value="P:negative regulation of transcription by RNA polymerase II"/>
    <property type="evidence" value="ECO:0007669"/>
    <property type="project" value="TreeGrafter"/>
</dbReference>
<dbReference type="GO" id="GO:0005634">
    <property type="term" value="C:nucleus"/>
    <property type="evidence" value="ECO:0007669"/>
    <property type="project" value="UniProtKB-SubCell"/>
</dbReference>
<dbReference type="PANTHER" id="PTHR31441">
    <property type="entry name" value="FOLLICULIN FAMILY MEMBER"/>
    <property type="match status" value="1"/>
</dbReference>
<keyword evidence="19" id="KW-1185">Reference proteome</keyword>
<dbReference type="InterPro" id="IPR032035">
    <property type="entry name" value="Folliculin_DENN"/>
</dbReference>
<dbReference type="PROSITE" id="PS51834">
    <property type="entry name" value="DENN_FLCN_SMCR8"/>
    <property type="match status" value="1"/>
</dbReference>
<evidence type="ECO:0000256" key="4">
    <source>
        <dbReference type="ARBA" id="ARBA00004300"/>
    </source>
</evidence>
<keyword evidence="15" id="KW-0966">Cell projection</keyword>
<keyword evidence="12" id="KW-0206">Cytoskeleton</keyword>
<dbReference type="GO" id="GO:0005829">
    <property type="term" value="C:cytosol"/>
    <property type="evidence" value="ECO:0007669"/>
    <property type="project" value="UniProtKB-SubCell"/>
</dbReference>
<evidence type="ECO:0000256" key="6">
    <source>
        <dbReference type="ARBA" id="ARBA00004656"/>
    </source>
</evidence>
<dbReference type="GO" id="GO:0005819">
    <property type="term" value="C:spindle"/>
    <property type="evidence" value="ECO:0007669"/>
    <property type="project" value="UniProtKB-SubCell"/>
</dbReference>
<keyword evidence="14" id="KW-0539">Nucleus</keyword>
<evidence type="ECO:0000256" key="15">
    <source>
        <dbReference type="ARBA" id="ARBA00023273"/>
    </source>
</evidence>
<gene>
    <name evidence="18" type="ORF">SK128_014228</name>
</gene>
<accession>A0AAN9A9V6</accession>
<evidence type="ECO:0000313" key="18">
    <source>
        <dbReference type="EMBL" id="KAK7077290.1"/>
    </source>
</evidence>
<keyword evidence="9" id="KW-0343">GTPase activation</keyword>
<comment type="similarity">
    <text evidence="7">Belongs to the folliculin family.</text>
</comment>
<evidence type="ECO:0000313" key="19">
    <source>
        <dbReference type="Proteomes" id="UP001381693"/>
    </source>
</evidence>
<feature type="region of interest" description="Disordered" evidence="16">
    <location>
        <begin position="533"/>
        <end position="556"/>
    </location>
</feature>
<evidence type="ECO:0000256" key="8">
    <source>
        <dbReference type="ARBA" id="ARBA00021824"/>
    </source>
</evidence>
<dbReference type="GO" id="GO:1904263">
    <property type="term" value="P:positive regulation of TORC1 signaling"/>
    <property type="evidence" value="ECO:0007669"/>
    <property type="project" value="TreeGrafter"/>
</dbReference>
<dbReference type="InterPro" id="IPR037521">
    <property type="entry name" value="FLCN/SMCR8_DENN"/>
</dbReference>
<reference evidence="18 19" key="1">
    <citation type="submission" date="2023-11" db="EMBL/GenBank/DDBJ databases">
        <title>Halocaridina rubra genome assembly.</title>
        <authorList>
            <person name="Smith C."/>
        </authorList>
    </citation>
    <scope>NUCLEOTIDE SEQUENCE [LARGE SCALE GENOMIC DNA]</scope>
    <source>
        <strain evidence="18">EP-1</strain>
        <tissue evidence="18">Whole</tissue>
    </source>
</reference>
<evidence type="ECO:0000256" key="13">
    <source>
        <dbReference type="ARBA" id="ARBA00023228"/>
    </source>
</evidence>
<dbReference type="InterPro" id="IPR021713">
    <property type="entry name" value="Folliculin"/>
</dbReference>
<evidence type="ECO:0000256" key="1">
    <source>
        <dbReference type="ARBA" id="ARBA00004123"/>
    </source>
</evidence>
<dbReference type="GO" id="GO:0005765">
    <property type="term" value="C:lysosomal membrane"/>
    <property type="evidence" value="ECO:0007669"/>
    <property type="project" value="UniProtKB-SubCell"/>
</dbReference>
<sequence length="586" mass="66177">MNAIISLCHFCELHGPSVVFCTQAFRDLLDFDSFSDLDTCDLLDSRSVGNKEQPKVDESQGWRYGQLNLDTHASEKNSIGNEYCIACRSFPHNKPGFISNDDTARVSYVSSQYPLQSELYVLVRQGCIRSLSCEDCPGKEGPIYFGDEARGHVLSYTFFLRDVQARGFQRWYSILILMKDKMLLLNSWPFLVRHLRETISHLQEKASKIYENEESKVSHRALRSAASMMDNTKKQRSQSATRQARSLPELVGDEKVWQHLHTSGTWLLKAGGLRLQERLVEGPQVHAYVSEVSPSEGINIRDLSNACSGPVFHRMVHHLLIGRKIIIRGTSEHLITAIVQSLKPLVPKHCFRAINFSEQYVTYDTWNILGLHPSAGILNRNDMFVIDVMWKDGSYDMPLLSNSQSLSTYPGAEDRNHMGKTGYELGLSPAVYSNYLKNCMFKVTLETFLPARPPQVLNRIESAIGNPTLTSVTLLMYISTVIYEWTNKVKVWIHVQNKKKPLLTSSAERVPSQASIHPSVIFRSSSIPVLQIPSSSSLRTPSPHGITGSPPETTPQDERHQLLAAIGCTEWDIPLLEFWAAYFTQT</sequence>
<comment type="caution">
    <text evidence="18">The sequence shown here is derived from an EMBL/GenBank/DDBJ whole genome shotgun (WGS) entry which is preliminary data.</text>
</comment>
<comment type="subcellular location">
    <subcellularLocation>
        <location evidence="2">Cell projection</location>
        <location evidence="2">Cilium</location>
    </subcellularLocation>
    <subcellularLocation>
        <location evidence="4">Cytoplasm</location>
        <location evidence="4">Cytoskeleton</location>
        <location evidence="4">Microtubule organizing center</location>
        <location evidence="4">Centrosome</location>
    </subcellularLocation>
    <subcellularLocation>
        <location evidence="3">Cytoplasm</location>
        <location evidence="3">Cytoskeleton</location>
        <location evidence="3">Spindle</location>
    </subcellularLocation>
    <subcellularLocation>
        <location evidence="5">Cytoplasm</location>
        <location evidence="5">Cytosol</location>
    </subcellularLocation>
    <subcellularLocation>
        <location evidence="6">Lysosome membrane</location>
    </subcellularLocation>
    <subcellularLocation>
        <location evidence="1">Nucleus</location>
    </subcellularLocation>
</comment>
<evidence type="ECO:0000256" key="14">
    <source>
        <dbReference type="ARBA" id="ARBA00023242"/>
    </source>
</evidence>
<dbReference type="AlphaFoldDB" id="A0AAN9A9V6"/>
<feature type="region of interest" description="Disordered" evidence="16">
    <location>
        <begin position="226"/>
        <end position="245"/>
    </location>
</feature>
<dbReference type="Proteomes" id="UP001381693">
    <property type="component" value="Unassembled WGS sequence"/>
</dbReference>
<evidence type="ECO:0000256" key="12">
    <source>
        <dbReference type="ARBA" id="ARBA00023212"/>
    </source>
</evidence>
<dbReference type="EMBL" id="JAXCGZ010009443">
    <property type="protein sequence ID" value="KAK7077290.1"/>
    <property type="molecule type" value="Genomic_DNA"/>
</dbReference>
<keyword evidence="13" id="KW-0458">Lysosome</keyword>
<dbReference type="GO" id="GO:0005096">
    <property type="term" value="F:GTPase activator activity"/>
    <property type="evidence" value="ECO:0007669"/>
    <property type="project" value="UniProtKB-KW"/>
</dbReference>
<name>A0AAN9A9V6_HALRR</name>
<evidence type="ECO:0000256" key="11">
    <source>
        <dbReference type="ARBA" id="ARBA00023136"/>
    </source>
</evidence>
<dbReference type="GO" id="GO:0005929">
    <property type="term" value="C:cilium"/>
    <property type="evidence" value="ECO:0007669"/>
    <property type="project" value="UniProtKB-SubCell"/>
</dbReference>
<evidence type="ECO:0000256" key="9">
    <source>
        <dbReference type="ARBA" id="ARBA00022468"/>
    </source>
</evidence>
<keyword evidence="10" id="KW-0963">Cytoplasm</keyword>
<evidence type="ECO:0000256" key="2">
    <source>
        <dbReference type="ARBA" id="ARBA00004138"/>
    </source>
</evidence>
<protein>
    <recommendedName>
        <fullName evidence="8">Folliculin</fullName>
    </recommendedName>
</protein>
<keyword evidence="11" id="KW-0472">Membrane</keyword>
<feature type="domain" description="UDENN FLCN/SMCR8-type" evidence="17">
    <location>
        <begin position="88"/>
        <end position="586"/>
    </location>
</feature>
<evidence type="ECO:0000256" key="16">
    <source>
        <dbReference type="SAM" id="MobiDB-lite"/>
    </source>
</evidence>
<evidence type="ECO:0000256" key="10">
    <source>
        <dbReference type="ARBA" id="ARBA00022490"/>
    </source>
</evidence>
<dbReference type="Pfam" id="PF16692">
    <property type="entry name" value="Folliculin_C"/>
    <property type="match status" value="1"/>
</dbReference>
<proteinExistence type="inferred from homology"/>
<dbReference type="Gene3D" id="3.40.50.12430">
    <property type="match status" value="1"/>
</dbReference>
<dbReference type="InterPro" id="IPR037520">
    <property type="entry name" value="Folliculin/SMCR8_longin"/>
</dbReference>
<dbReference type="GO" id="GO:0005813">
    <property type="term" value="C:centrosome"/>
    <property type="evidence" value="ECO:0007669"/>
    <property type="project" value="UniProtKB-SubCell"/>
</dbReference>
<evidence type="ECO:0000259" key="17">
    <source>
        <dbReference type="PROSITE" id="PS51834"/>
    </source>
</evidence>
<dbReference type="Pfam" id="PF11704">
    <property type="entry name" value="Folliculin"/>
    <property type="match status" value="1"/>
</dbReference>
<dbReference type="PANTHER" id="PTHR31441:SF2">
    <property type="entry name" value="FOLLICULIN"/>
    <property type="match status" value="1"/>
</dbReference>
<evidence type="ECO:0000256" key="3">
    <source>
        <dbReference type="ARBA" id="ARBA00004186"/>
    </source>
</evidence>
<evidence type="ECO:0000256" key="5">
    <source>
        <dbReference type="ARBA" id="ARBA00004514"/>
    </source>
</evidence>
<evidence type="ECO:0000256" key="7">
    <source>
        <dbReference type="ARBA" id="ARBA00009987"/>
    </source>
</evidence>
<organism evidence="18 19">
    <name type="scientific">Halocaridina rubra</name>
    <name type="common">Hawaiian red shrimp</name>
    <dbReference type="NCBI Taxonomy" id="373956"/>
    <lineage>
        <taxon>Eukaryota</taxon>
        <taxon>Metazoa</taxon>
        <taxon>Ecdysozoa</taxon>
        <taxon>Arthropoda</taxon>
        <taxon>Crustacea</taxon>
        <taxon>Multicrustacea</taxon>
        <taxon>Malacostraca</taxon>
        <taxon>Eumalacostraca</taxon>
        <taxon>Eucarida</taxon>
        <taxon>Decapoda</taxon>
        <taxon>Pleocyemata</taxon>
        <taxon>Caridea</taxon>
        <taxon>Atyoidea</taxon>
        <taxon>Atyidae</taxon>
        <taxon>Halocaridina</taxon>
    </lineage>
</organism>